<dbReference type="AlphaFoldDB" id="A0A0C2MKG4"/>
<gene>
    <name evidence="3" type="ORF">RF11_07318</name>
</gene>
<dbReference type="Proteomes" id="UP000031668">
    <property type="component" value="Unassembled WGS sequence"/>
</dbReference>
<dbReference type="InterPro" id="IPR039726">
    <property type="entry name" value="Prp40-like"/>
</dbReference>
<dbReference type="PANTHER" id="PTHR11864:SF0">
    <property type="entry name" value="PRP40 PRE-MRNA PROCESSING FACTOR 40 HOMOLOG A (YEAST)"/>
    <property type="match status" value="1"/>
</dbReference>
<name>A0A0C2MKG4_THEKT</name>
<dbReference type="Pfam" id="PF01846">
    <property type="entry name" value="FF"/>
    <property type="match status" value="3"/>
</dbReference>
<organism evidence="3 4">
    <name type="scientific">Thelohanellus kitauei</name>
    <name type="common">Myxosporean</name>
    <dbReference type="NCBI Taxonomy" id="669202"/>
    <lineage>
        <taxon>Eukaryota</taxon>
        <taxon>Metazoa</taxon>
        <taxon>Cnidaria</taxon>
        <taxon>Myxozoa</taxon>
        <taxon>Myxosporea</taxon>
        <taxon>Bivalvulida</taxon>
        <taxon>Platysporina</taxon>
        <taxon>Myxobolidae</taxon>
        <taxon>Thelohanellus</taxon>
    </lineage>
</organism>
<dbReference type="GO" id="GO:0071004">
    <property type="term" value="C:U2-type prespliceosome"/>
    <property type="evidence" value="ECO:0007669"/>
    <property type="project" value="TreeGrafter"/>
</dbReference>
<dbReference type="OrthoDB" id="187617at2759"/>
<evidence type="ECO:0000313" key="4">
    <source>
        <dbReference type="Proteomes" id="UP000031668"/>
    </source>
</evidence>
<protein>
    <submittedName>
        <fullName evidence="3">Pre-mRNA-processing factor 40 B</fullName>
    </submittedName>
</protein>
<dbReference type="PANTHER" id="PTHR11864">
    <property type="entry name" value="PRE-MRNA-PROCESSING PROTEIN PRP40"/>
    <property type="match status" value="1"/>
</dbReference>
<dbReference type="Pfam" id="PF25432">
    <property type="entry name" value="FF_PRPF40A"/>
    <property type="match status" value="1"/>
</dbReference>
<reference evidence="3 4" key="1">
    <citation type="journal article" date="2014" name="Genome Biol. Evol.">
        <title>The genome of the myxosporean Thelohanellus kitauei shows adaptations to nutrient acquisition within its fish host.</title>
        <authorList>
            <person name="Yang Y."/>
            <person name="Xiong J."/>
            <person name="Zhou Z."/>
            <person name="Huo F."/>
            <person name="Miao W."/>
            <person name="Ran C."/>
            <person name="Liu Y."/>
            <person name="Zhang J."/>
            <person name="Feng J."/>
            <person name="Wang M."/>
            <person name="Wang M."/>
            <person name="Wang L."/>
            <person name="Yao B."/>
        </authorList>
    </citation>
    <scope>NUCLEOTIDE SEQUENCE [LARGE SCALE GENOMIC DNA]</scope>
    <source>
        <strain evidence="3">Wuqing</strain>
    </source>
</reference>
<comment type="caution">
    <text evidence="3">The sequence shown here is derived from an EMBL/GenBank/DDBJ whole genome shotgun (WGS) entry which is preliminary data.</text>
</comment>
<dbReference type="GO" id="GO:0005685">
    <property type="term" value="C:U1 snRNP"/>
    <property type="evidence" value="ECO:0007669"/>
    <property type="project" value="TreeGrafter"/>
</dbReference>
<keyword evidence="4" id="KW-1185">Reference proteome</keyword>
<dbReference type="InterPro" id="IPR036517">
    <property type="entry name" value="FF_domain_sf"/>
</dbReference>
<dbReference type="GO" id="GO:0003723">
    <property type="term" value="F:RNA binding"/>
    <property type="evidence" value="ECO:0007669"/>
    <property type="project" value="TreeGrafter"/>
</dbReference>
<evidence type="ECO:0000313" key="3">
    <source>
        <dbReference type="EMBL" id="KII67691.1"/>
    </source>
</evidence>
<dbReference type="PROSITE" id="PS51676">
    <property type="entry name" value="FF"/>
    <property type="match status" value="2"/>
</dbReference>
<dbReference type="InterPro" id="IPR002713">
    <property type="entry name" value="FF_domain"/>
</dbReference>
<dbReference type="SUPFAM" id="SSF81698">
    <property type="entry name" value="FF domain"/>
    <property type="match status" value="4"/>
</dbReference>
<proteinExistence type="predicted"/>
<evidence type="ECO:0000259" key="2">
    <source>
        <dbReference type="PROSITE" id="PS51676"/>
    </source>
</evidence>
<sequence length="486" mass="58029">MVEVLKKIAFLRGDTKTHLYDEAYSSMEEAKSAFKQLLRDCNVPSIASWETVTKMTCHDSRFNCLKQTNEKKKVFNTYKQVKANEEKQQEKVRIKQCIGRLREFLIDNPLVMSYSRYSKIHNLFRTQEIWYSVPDRDRRDLFDEIQPILSKRERDAEKETARQNQRIIATFFKRYKNYFPVSVKWLEALEIIQELDLTKKHSKVKEIFESDKESALVGFETYIYKLEEFYEKEQTAAKYLERKRNRLNREAFVELLIELYEEGKIDADTMWKDIWPAIKDNETTLVLLTQSGSSPLDLFKFFVYSLKGRRHDQKTIKRLIKSNGLKLESSTTFEQFSEMVGNSSELQKMEKISAKISYRKVLEKVIAKQNYRRLKRDTEHQILCKDFYELLKLLDPPVKTTTKWDEIWPHLVDEPEYRKLEPESERVRVFKKFIKKVPKKNDSKNKRDRHSSDPSSSDSSRSYKRKYKDLEKSPVRDSPKKKRLVS</sequence>
<feature type="compositionally biased region" description="Basic and acidic residues" evidence="1">
    <location>
        <begin position="468"/>
        <end position="478"/>
    </location>
</feature>
<evidence type="ECO:0000256" key="1">
    <source>
        <dbReference type="SAM" id="MobiDB-lite"/>
    </source>
</evidence>
<feature type="domain" description="FF" evidence="2">
    <location>
        <begin position="24"/>
        <end position="81"/>
    </location>
</feature>
<dbReference type="EMBL" id="JWZT01003122">
    <property type="protein sequence ID" value="KII67691.1"/>
    <property type="molecule type" value="Genomic_DNA"/>
</dbReference>
<dbReference type="SMART" id="SM00441">
    <property type="entry name" value="FF"/>
    <property type="match status" value="3"/>
</dbReference>
<dbReference type="Gene3D" id="1.10.10.440">
    <property type="entry name" value="FF domain"/>
    <property type="match status" value="4"/>
</dbReference>
<feature type="region of interest" description="Disordered" evidence="1">
    <location>
        <begin position="438"/>
        <end position="486"/>
    </location>
</feature>
<dbReference type="OMA" id="NEPIYKH"/>
<dbReference type="GO" id="GO:0045292">
    <property type="term" value="P:mRNA cis splicing, via spliceosome"/>
    <property type="evidence" value="ECO:0007669"/>
    <property type="project" value="InterPro"/>
</dbReference>
<accession>A0A0C2MKG4</accession>
<feature type="domain" description="FF" evidence="2">
    <location>
        <begin position="381"/>
        <end position="436"/>
    </location>
</feature>